<evidence type="ECO:0000313" key="8">
    <source>
        <dbReference type="EMBL" id="PPK96006.1"/>
    </source>
</evidence>
<keyword evidence="9" id="KW-1185">Reference proteome</keyword>
<feature type="active site" description="Charge relay system" evidence="5">
    <location>
        <position position="368"/>
    </location>
</feature>
<evidence type="ECO:0000256" key="3">
    <source>
        <dbReference type="ARBA" id="ARBA00022801"/>
    </source>
</evidence>
<feature type="chain" id="PRO_5015779087" evidence="6">
    <location>
        <begin position="34"/>
        <end position="685"/>
    </location>
</feature>
<dbReference type="Pfam" id="PF00082">
    <property type="entry name" value="Peptidase_S8"/>
    <property type="match status" value="1"/>
</dbReference>
<keyword evidence="6" id="KW-0732">Signal</keyword>
<evidence type="ECO:0000256" key="1">
    <source>
        <dbReference type="ARBA" id="ARBA00011073"/>
    </source>
</evidence>
<name>A0A2S6IPI6_9ACTN</name>
<keyword evidence="4 5" id="KW-0720">Serine protease</keyword>
<evidence type="ECO:0000259" key="7">
    <source>
        <dbReference type="Pfam" id="PF00082"/>
    </source>
</evidence>
<comment type="similarity">
    <text evidence="1 5">Belongs to the peptidase S8 family.</text>
</comment>
<dbReference type="PROSITE" id="PS00136">
    <property type="entry name" value="SUBTILASE_ASP"/>
    <property type="match status" value="1"/>
</dbReference>
<evidence type="ECO:0000256" key="6">
    <source>
        <dbReference type="SAM" id="SignalP"/>
    </source>
</evidence>
<accession>A0A2S6IPI6</accession>
<dbReference type="InterPro" id="IPR000209">
    <property type="entry name" value="Peptidase_S8/S53_dom"/>
</dbReference>
<evidence type="ECO:0000256" key="2">
    <source>
        <dbReference type="ARBA" id="ARBA00022670"/>
    </source>
</evidence>
<dbReference type="InterPro" id="IPR023827">
    <property type="entry name" value="Peptidase_S8_Asp-AS"/>
</dbReference>
<organism evidence="8 9">
    <name type="scientific">Kineococcus xinjiangensis</name>
    <dbReference type="NCBI Taxonomy" id="512762"/>
    <lineage>
        <taxon>Bacteria</taxon>
        <taxon>Bacillati</taxon>
        <taxon>Actinomycetota</taxon>
        <taxon>Actinomycetes</taxon>
        <taxon>Kineosporiales</taxon>
        <taxon>Kineosporiaceae</taxon>
        <taxon>Kineococcus</taxon>
    </lineage>
</organism>
<sequence length="685" mass="69968">MSTRKTYARTATIVAIGASVLAGHLAATGPAVAAAPAATVTPSPTPSPTPPPAPPEERAVYDVLREAGGVPVVSVQQAELPVAAVPEKNIEAVTQAQQNAKLLDLLQADASVKVFSKPQVRRPAHHKPLPATTDPLLRAAEHHILTHTLPAWERTTGRGQLVAVLDTGVDTTHPELRGAVVDALDFAEGAAPGTHGTDIAALIAGRLNNGVAAAGVAPDASLLSVRVCQDDGACPTSAIATGIVEAVEAGADVLNISVGGAKPSAVEQYALRWAVRQGAVVVAAAGNSAIACDTGQEPEENNCGNAVNYPGGYEEALTVTSTRISSPQGLRFGEETTGPQVDLSAPGHKVRAGIAASAQSAALLSGSSLSAAQVSGAVALMRAADPTLTPARVEQVLRQTARTSWPLAGHSYVGSGRGAGLVDVDAAVAAVAARDTVTRTASGAEFRRNDVTVTVKGAILARYDALGAEKGALGWPLSNELSAPGELPAGGGVISHFERGSIIWSPATGARVLKGAISSKVRAMIQEQTTASVLHPAKRADVYLGYPTSEEVAVRGGVVQHFQGGLVYWSPATGAQALRGAILEQYGRSGHESGRLGYPVTSEVLLPKGAFAAFQGGSVYWSPRTGSHVVLGAIRDSWGSTGWENGLLGYPVSGEYPVAGGVRQDFQGGALVFSAGTGKVTAVRR</sequence>
<dbReference type="PRINTS" id="PR00723">
    <property type="entry name" value="SUBTILISIN"/>
</dbReference>
<dbReference type="Pfam" id="PF08310">
    <property type="entry name" value="LGFP"/>
    <property type="match status" value="4"/>
</dbReference>
<dbReference type="InterPro" id="IPR050131">
    <property type="entry name" value="Peptidase_S8_subtilisin-like"/>
</dbReference>
<feature type="domain" description="Peptidase S8/S53" evidence="7">
    <location>
        <begin position="157"/>
        <end position="404"/>
    </location>
</feature>
<feature type="active site" description="Charge relay system" evidence="5">
    <location>
        <position position="195"/>
    </location>
</feature>
<dbReference type="InterPro" id="IPR015500">
    <property type="entry name" value="Peptidase_S8_subtilisin-rel"/>
</dbReference>
<dbReference type="OrthoDB" id="9790784at2"/>
<dbReference type="RefSeq" id="WP_104432392.1">
    <property type="nucleotide sequence ID" value="NZ_PTJD01000005.1"/>
</dbReference>
<keyword evidence="2 5" id="KW-0645">Protease</keyword>
<dbReference type="PROSITE" id="PS51892">
    <property type="entry name" value="SUBTILASE"/>
    <property type="match status" value="1"/>
</dbReference>
<dbReference type="EMBL" id="PTJD01000005">
    <property type="protein sequence ID" value="PPK96006.1"/>
    <property type="molecule type" value="Genomic_DNA"/>
</dbReference>
<dbReference type="PANTHER" id="PTHR43806:SF11">
    <property type="entry name" value="CEREVISIN-RELATED"/>
    <property type="match status" value="1"/>
</dbReference>
<comment type="caution">
    <text evidence="8">The sequence shown here is derived from an EMBL/GenBank/DDBJ whole genome shotgun (WGS) entry which is preliminary data.</text>
</comment>
<dbReference type="InterPro" id="IPR036852">
    <property type="entry name" value="Peptidase_S8/S53_dom_sf"/>
</dbReference>
<reference evidence="8 9" key="1">
    <citation type="submission" date="2018-02" db="EMBL/GenBank/DDBJ databases">
        <title>Genomic Encyclopedia of Archaeal and Bacterial Type Strains, Phase II (KMG-II): from individual species to whole genera.</title>
        <authorList>
            <person name="Goeker M."/>
        </authorList>
    </citation>
    <scope>NUCLEOTIDE SEQUENCE [LARGE SCALE GENOMIC DNA]</scope>
    <source>
        <strain evidence="8 9">DSM 22857</strain>
    </source>
</reference>
<dbReference type="InterPro" id="IPR013207">
    <property type="entry name" value="LGFP"/>
</dbReference>
<evidence type="ECO:0000256" key="5">
    <source>
        <dbReference type="PROSITE-ProRule" id="PRU01240"/>
    </source>
</evidence>
<feature type="active site" description="Charge relay system" evidence="5">
    <location>
        <position position="166"/>
    </location>
</feature>
<evidence type="ECO:0000313" key="9">
    <source>
        <dbReference type="Proteomes" id="UP000239485"/>
    </source>
</evidence>
<dbReference type="AlphaFoldDB" id="A0A2S6IPI6"/>
<protein>
    <submittedName>
        <fullName evidence="8">LGFP repeat-containing protein</fullName>
    </submittedName>
</protein>
<dbReference type="SUPFAM" id="SSF52743">
    <property type="entry name" value="Subtilisin-like"/>
    <property type="match status" value="1"/>
</dbReference>
<dbReference type="PANTHER" id="PTHR43806">
    <property type="entry name" value="PEPTIDASE S8"/>
    <property type="match status" value="1"/>
</dbReference>
<gene>
    <name evidence="8" type="ORF">CLV92_105106</name>
</gene>
<evidence type="ECO:0000256" key="4">
    <source>
        <dbReference type="ARBA" id="ARBA00022825"/>
    </source>
</evidence>
<dbReference type="Gene3D" id="3.40.50.200">
    <property type="entry name" value="Peptidase S8/S53 domain"/>
    <property type="match status" value="1"/>
</dbReference>
<proteinExistence type="inferred from homology"/>
<feature type="signal peptide" evidence="6">
    <location>
        <begin position="1"/>
        <end position="33"/>
    </location>
</feature>
<dbReference type="Proteomes" id="UP000239485">
    <property type="component" value="Unassembled WGS sequence"/>
</dbReference>
<dbReference type="GO" id="GO:0006508">
    <property type="term" value="P:proteolysis"/>
    <property type="evidence" value="ECO:0007669"/>
    <property type="project" value="UniProtKB-KW"/>
</dbReference>
<keyword evidence="3 5" id="KW-0378">Hydrolase</keyword>
<dbReference type="GO" id="GO:0004252">
    <property type="term" value="F:serine-type endopeptidase activity"/>
    <property type="evidence" value="ECO:0007669"/>
    <property type="project" value="UniProtKB-UniRule"/>
</dbReference>